<evidence type="ECO:0000313" key="1">
    <source>
        <dbReference type="EMBL" id="EHM43624.1"/>
    </source>
</evidence>
<reference evidence="1 2" key="1">
    <citation type="submission" date="2011-08" db="EMBL/GenBank/DDBJ databases">
        <authorList>
            <person name="Weinstock G."/>
            <person name="Sodergren E."/>
            <person name="Clifton S."/>
            <person name="Fulton L."/>
            <person name="Fulton B."/>
            <person name="Courtney L."/>
            <person name="Fronick C."/>
            <person name="Harrison M."/>
            <person name="Strong C."/>
            <person name="Farmer C."/>
            <person name="Delahaunty K."/>
            <person name="Markovic C."/>
            <person name="Hall O."/>
            <person name="Minx P."/>
            <person name="Tomlinson C."/>
            <person name="Mitreva M."/>
            <person name="Hou S."/>
            <person name="Chen J."/>
            <person name="Wollam A."/>
            <person name="Pepin K.H."/>
            <person name="Johnson M."/>
            <person name="Bhonagiri V."/>
            <person name="Zhang X."/>
            <person name="Suruliraj S."/>
            <person name="Warren W."/>
            <person name="Chinwalla A."/>
            <person name="Mardis E.R."/>
            <person name="Wilson R.K."/>
        </authorList>
    </citation>
    <scope>NUCLEOTIDE SEQUENCE [LARGE SCALE GENOMIC DNA]</scope>
    <source>
        <strain evidence="1 2">ATCC 51873</strain>
    </source>
</reference>
<organism evidence="1 2">
    <name type="scientific">Hafnia alvei ATCC 51873</name>
    <dbReference type="NCBI Taxonomy" id="1002364"/>
    <lineage>
        <taxon>Bacteria</taxon>
        <taxon>Pseudomonadati</taxon>
        <taxon>Pseudomonadota</taxon>
        <taxon>Gammaproteobacteria</taxon>
        <taxon>Enterobacterales</taxon>
        <taxon>Hafniaceae</taxon>
        <taxon>Hafnia</taxon>
    </lineage>
</organism>
<sequence length="170" mass="19755">MSNQLEEIHSDTIVSMVRKGKRRLKRPEVGDLFTLEMEGVGFIHGMVARNEIEFAKGQVEFSIVYIFRDITHSQNDEIKIHKDNLLFPPLIVNDMAWRCGYFQTHSQVPISELDVFDNYCFYSRAKAIYENDKWEPCEAFEPCSDSVLSSSLTVAIMVYMHLHPKVKVLY</sequence>
<dbReference type="AlphaFoldDB" id="G9Y5F5"/>
<proteinExistence type="predicted"/>
<gene>
    <name evidence="1" type="ORF">HMPREF0454_01866</name>
</gene>
<protein>
    <recommendedName>
        <fullName evidence="3">Immunity protein 26</fullName>
    </recommendedName>
</protein>
<dbReference type="Proteomes" id="UP000005959">
    <property type="component" value="Unassembled WGS sequence"/>
</dbReference>
<accession>G9Y5F5</accession>
<name>G9Y5F5_HAFAL</name>
<dbReference type="RefSeq" id="WP_004091953.1">
    <property type="nucleotide sequence ID" value="NZ_JH417510.1"/>
</dbReference>
<evidence type="ECO:0000313" key="2">
    <source>
        <dbReference type="Proteomes" id="UP000005959"/>
    </source>
</evidence>
<comment type="caution">
    <text evidence="1">The sequence shown here is derived from an EMBL/GenBank/DDBJ whole genome shotgun (WGS) entry which is preliminary data.</text>
</comment>
<evidence type="ECO:0008006" key="3">
    <source>
        <dbReference type="Google" id="ProtNLM"/>
    </source>
</evidence>
<dbReference type="HOGENOM" id="CLU_1568556_0_0_6"/>
<dbReference type="EMBL" id="AGCI01000038">
    <property type="protein sequence ID" value="EHM43624.1"/>
    <property type="molecule type" value="Genomic_DNA"/>
</dbReference>